<sequence>MAPSEGEVLQFAQSVSVVSSKANRIDRYNEGLIGRAYKNDDPFDFSDAHLLTTYGTFRWKLAPSYRPEFGLENVSPEDNAPIDEFVQVKYGRSIYPTGVGIYQAINPGAVARIWAYRGKAIGWSVLWDRRYDGVLSNSCLRLFRPEIRTVRYRTRELRIEFNTRDLSYMSGIDGIALVGVKDISDDTLPQSAVPAASDAQRRSSDPADPPSPCAIANRTTFTELPYDVLFEVFSHLDLKSLRSAEQVCKQFAAVVADARLYRVLNLRPYWYKTNPKHMQWLWRRCNGIKKLDLSWCSMLSKADVYQFLRRHGTTLTHLRLNSIGESSAMPFVLTLCPNLTELCMQNVCVTEQNAFQTSSCQQLIMLDLAMAKISTETVVALLQQNPGLQHLNLSTCEELKGVPSIIQTIGQYNRELISLNLFRTYDVDATILMTIKNCTKLQELIFSSYHGKEGLENELGELVKALPHLRWLELPSFRSVSDDLLQKLAIHCPELKYLNLDCCYRLTIAGVNAILGTCPALRLKLRFLSQFQKYYKDLRQQYPLAEIMYADDC</sequence>
<dbReference type="STRING" id="43041.A0A182JVM7"/>
<keyword evidence="1" id="KW-0833">Ubl conjugation pathway</keyword>
<dbReference type="InterPro" id="IPR036047">
    <property type="entry name" value="F-box-like_dom_sf"/>
</dbReference>
<dbReference type="Gene3D" id="3.80.10.10">
    <property type="entry name" value="Ribonuclease Inhibitor"/>
    <property type="match status" value="2"/>
</dbReference>
<feature type="domain" description="F-box" evidence="2">
    <location>
        <begin position="218"/>
        <end position="264"/>
    </location>
</feature>
<dbReference type="InterPro" id="IPR006553">
    <property type="entry name" value="Leu-rich_rpt_Cys-con_subtyp"/>
</dbReference>
<accession>A0A182JVM7</accession>
<evidence type="ECO:0000256" key="1">
    <source>
        <dbReference type="ARBA" id="ARBA00022786"/>
    </source>
</evidence>
<dbReference type="SMART" id="SM00367">
    <property type="entry name" value="LRR_CC"/>
    <property type="match status" value="3"/>
</dbReference>
<dbReference type="Proteomes" id="UP000075881">
    <property type="component" value="Unassembled WGS sequence"/>
</dbReference>
<dbReference type="GO" id="GO:0031146">
    <property type="term" value="P:SCF-dependent proteasomal ubiquitin-dependent protein catabolic process"/>
    <property type="evidence" value="ECO:0007669"/>
    <property type="project" value="TreeGrafter"/>
</dbReference>
<dbReference type="InterPro" id="IPR032675">
    <property type="entry name" value="LRR_dom_sf"/>
</dbReference>
<dbReference type="PROSITE" id="PS50181">
    <property type="entry name" value="FBOX"/>
    <property type="match status" value="1"/>
</dbReference>
<dbReference type="SUPFAM" id="SSF81383">
    <property type="entry name" value="F-box domain"/>
    <property type="match status" value="1"/>
</dbReference>
<dbReference type="Pfam" id="PF12937">
    <property type="entry name" value="F-box-like"/>
    <property type="match status" value="1"/>
</dbReference>
<dbReference type="Gene3D" id="1.20.1280.50">
    <property type="match status" value="1"/>
</dbReference>
<dbReference type="InterPro" id="IPR001810">
    <property type="entry name" value="F-box_dom"/>
</dbReference>
<evidence type="ECO:0000313" key="3">
    <source>
        <dbReference type="EnsemblMetazoa" id="ACHR002559-PA"/>
    </source>
</evidence>
<evidence type="ECO:0000259" key="2">
    <source>
        <dbReference type="PROSITE" id="PS50181"/>
    </source>
</evidence>
<dbReference type="AlphaFoldDB" id="A0A182JVM7"/>
<evidence type="ECO:0000313" key="4">
    <source>
        <dbReference type="Proteomes" id="UP000075881"/>
    </source>
</evidence>
<dbReference type="EnsemblMetazoa" id="ACHR002559-RA">
    <property type="protein sequence ID" value="ACHR002559-PA"/>
    <property type="gene ID" value="ACHR002559"/>
</dbReference>
<dbReference type="PANTHER" id="PTHR13318">
    <property type="entry name" value="PARTNER OF PAIRED, ISOFORM B-RELATED"/>
    <property type="match status" value="1"/>
</dbReference>
<dbReference type="InterPro" id="IPR057207">
    <property type="entry name" value="FBXL15_LRR"/>
</dbReference>
<dbReference type="SUPFAM" id="SSF52047">
    <property type="entry name" value="RNI-like"/>
    <property type="match status" value="1"/>
</dbReference>
<dbReference type="SMART" id="SM00256">
    <property type="entry name" value="FBOX"/>
    <property type="match status" value="1"/>
</dbReference>
<name>A0A182JVM7_9DIPT</name>
<proteinExistence type="predicted"/>
<dbReference type="GO" id="GO:0019005">
    <property type="term" value="C:SCF ubiquitin ligase complex"/>
    <property type="evidence" value="ECO:0007669"/>
    <property type="project" value="TreeGrafter"/>
</dbReference>
<protein>
    <submittedName>
        <fullName evidence="3">F-box domain-containing protein</fullName>
    </submittedName>
</protein>
<reference evidence="4" key="1">
    <citation type="submission" date="2013-03" db="EMBL/GenBank/DDBJ databases">
        <title>The Genome Sequence of Anopheles christyi ACHKN1017.</title>
        <authorList>
            <consortium name="The Broad Institute Genomics Platform"/>
            <person name="Neafsey D.E."/>
            <person name="Besansky N."/>
            <person name="Walker B."/>
            <person name="Young S.K."/>
            <person name="Zeng Q."/>
            <person name="Gargeya S."/>
            <person name="Fitzgerald M."/>
            <person name="Haas B."/>
            <person name="Abouelleil A."/>
            <person name="Allen A.W."/>
            <person name="Alvarado L."/>
            <person name="Arachchi H.M."/>
            <person name="Berlin A.M."/>
            <person name="Chapman S.B."/>
            <person name="Gainer-Dewar J."/>
            <person name="Goldberg J."/>
            <person name="Griggs A."/>
            <person name="Gujja S."/>
            <person name="Hansen M."/>
            <person name="Howarth C."/>
            <person name="Imamovic A."/>
            <person name="Ireland A."/>
            <person name="Larimer J."/>
            <person name="McCowan C."/>
            <person name="Murphy C."/>
            <person name="Pearson M."/>
            <person name="Poon T.W."/>
            <person name="Priest M."/>
            <person name="Roberts A."/>
            <person name="Saif S."/>
            <person name="Shea T."/>
            <person name="Sisk P."/>
            <person name="Sykes S."/>
            <person name="Wortman J."/>
            <person name="Nusbaum C."/>
            <person name="Birren B."/>
        </authorList>
    </citation>
    <scope>NUCLEOTIDE SEQUENCE [LARGE SCALE GENOMIC DNA]</scope>
    <source>
        <strain evidence="4">ACHKN1017</strain>
    </source>
</reference>
<organism evidence="3 4">
    <name type="scientific">Anopheles christyi</name>
    <dbReference type="NCBI Taxonomy" id="43041"/>
    <lineage>
        <taxon>Eukaryota</taxon>
        <taxon>Metazoa</taxon>
        <taxon>Ecdysozoa</taxon>
        <taxon>Arthropoda</taxon>
        <taxon>Hexapoda</taxon>
        <taxon>Insecta</taxon>
        <taxon>Pterygota</taxon>
        <taxon>Neoptera</taxon>
        <taxon>Endopterygota</taxon>
        <taxon>Diptera</taxon>
        <taxon>Nematocera</taxon>
        <taxon>Culicoidea</taxon>
        <taxon>Culicidae</taxon>
        <taxon>Anophelinae</taxon>
        <taxon>Anopheles</taxon>
    </lineage>
</organism>
<keyword evidence="4" id="KW-1185">Reference proteome</keyword>
<dbReference type="VEuPathDB" id="VectorBase:ACHR002559"/>
<dbReference type="Pfam" id="PF25372">
    <property type="entry name" value="DUF7885"/>
    <property type="match status" value="1"/>
</dbReference>
<reference evidence="3" key="2">
    <citation type="submission" date="2020-05" db="UniProtKB">
        <authorList>
            <consortium name="EnsemblMetazoa"/>
        </authorList>
    </citation>
    <scope>IDENTIFICATION</scope>
    <source>
        <strain evidence="3">ACHKN1017</strain>
    </source>
</reference>